<reference evidence="1 2" key="1">
    <citation type="submission" date="2021-06" db="EMBL/GenBank/DDBJ databases">
        <title>New haloarchaea isolates fom saline soil.</title>
        <authorList>
            <person name="Duran-Viseras A."/>
            <person name="Sanchez-Porro C.S."/>
            <person name="Ventosa A."/>
        </authorList>
    </citation>
    <scope>NUCLEOTIDE SEQUENCE [LARGE SCALE GENOMIC DNA]</scope>
    <source>
        <strain evidence="1 2">JCM 183640</strain>
    </source>
</reference>
<keyword evidence="2" id="KW-1185">Reference proteome</keyword>
<dbReference type="EMBL" id="JAHQXF010000002">
    <property type="protein sequence ID" value="MBV0925356.1"/>
    <property type="molecule type" value="Genomic_DNA"/>
</dbReference>
<evidence type="ECO:0000313" key="1">
    <source>
        <dbReference type="EMBL" id="MBV0925356.1"/>
    </source>
</evidence>
<proteinExistence type="predicted"/>
<evidence type="ECO:0000313" key="2">
    <source>
        <dbReference type="Proteomes" id="UP000766550"/>
    </source>
</evidence>
<accession>A0A8J7YDR6</accession>
<gene>
    <name evidence="1" type="ORF">KTS45_14210</name>
</gene>
<comment type="caution">
    <text evidence="1">The sequence shown here is derived from an EMBL/GenBank/DDBJ whole genome shotgun (WGS) entry which is preliminary data.</text>
</comment>
<organism evidence="1 2">
    <name type="scientific">Haloarcula limicola</name>
    <dbReference type="NCBI Taxonomy" id="1429915"/>
    <lineage>
        <taxon>Archaea</taxon>
        <taxon>Methanobacteriati</taxon>
        <taxon>Methanobacteriota</taxon>
        <taxon>Stenosarchaea group</taxon>
        <taxon>Halobacteria</taxon>
        <taxon>Halobacteriales</taxon>
        <taxon>Haloarculaceae</taxon>
        <taxon>Haloarcula</taxon>
    </lineage>
</organism>
<sequence>MRRREFPVGTAGAGVLALTGTPKVPARWILVPDHGILEPSAETAFSRVGRPL</sequence>
<dbReference type="AlphaFoldDB" id="A0A8J7YDR6"/>
<name>A0A8J7YDR6_9EURY</name>
<protein>
    <submittedName>
        <fullName evidence="1">Uncharacterized protein</fullName>
    </submittedName>
</protein>
<dbReference type="Proteomes" id="UP000766550">
    <property type="component" value="Unassembled WGS sequence"/>
</dbReference>
<dbReference type="RefSeq" id="WP_162318188.1">
    <property type="nucleotide sequence ID" value="NZ_JAHQXF010000002.1"/>
</dbReference>